<evidence type="ECO:0000259" key="7">
    <source>
        <dbReference type="Pfam" id="PF08625"/>
    </source>
</evidence>
<dbReference type="PANTHER" id="PTHR19854">
    <property type="entry name" value="TRANSDUCIN BETA-LIKE 3"/>
    <property type="match status" value="1"/>
</dbReference>
<gene>
    <name evidence="8" type="ORF">CTAYLR_004571</name>
</gene>
<feature type="compositionally biased region" description="Low complexity" evidence="6">
    <location>
        <begin position="749"/>
        <end position="760"/>
    </location>
</feature>
<evidence type="ECO:0000256" key="3">
    <source>
        <dbReference type="ARBA" id="ARBA00022737"/>
    </source>
</evidence>
<keyword evidence="4" id="KW-0539">Nucleus</keyword>
<dbReference type="Pfam" id="PF08625">
    <property type="entry name" value="Utp13"/>
    <property type="match status" value="1"/>
</dbReference>
<name>A0AAD7UEC2_9STRA</name>
<evidence type="ECO:0000256" key="4">
    <source>
        <dbReference type="ARBA" id="ARBA00023242"/>
    </source>
</evidence>
<reference evidence="8" key="1">
    <citation type="submission" date="2023-01" db="EMBL/GenBank/DDBJ databases">
        <title>Metagenome sequencing of chrysophaentin producing Chrysophaeum taylorii.</title>
        <authorList>
            <person name="Davison J."/>
            <person name="Bewley C."/>
        </authorList>
    </citation>
    <scope>NUCLEOTIDE SEQUENCE</scope>
    <source>
        <strain evidence="8">NIES-1699</strain>
    </source>
</reference>
<comment type="caution">
    <text evidence="8">The sequence shown here is derived from an EMBL/GenBank/DDBJ whole genome shotgun (WGS) entry which is preliminary data.</text>
</comment>
<dbReference type="AlphaFoldDB" id="A0AAD7UEC2"/>
<dbReference type="Gene3D" id="2.130.10.10">
    <property type="entry name" value="YVTN repeat-like/Quinoprotein amine dehydrogenase"/>
    <property type="match status" value="3"/>
</dbReference>
<feature type="domain" description="U3 small nucleolar RNA-associated protein 13 C-terminal" evidence="7">
    <location>
        <begin position="582"/>
        <end position="708"/>
    </location>
</feature>
<organism evidence="8 9">
    <name type="scientific">Chrysophaeum taylorii</name>
    <dbReference type="NCBI Taxonomy" id="2483200"/>
    <lineage>
        <taxon>Eukaryota</taxon>
        <taxon>Sar</taxon>
        <taxon>Stramenopiles</taxon>
        <taxon>Ochrophyta</taxon>
        <taxon>Pelagophyceae</taxon>
        <taxon>Pelagomonadales</taxon>
        <taxon>Pelagomonadaceae</taxon>
        <taxon>Chrysophaeum</taxon>
    </lineage>
</organism>
<dbReference type="Proteomes" id="UP001230188">
    <property type="component" value="Unassembled WGS sequence"/>
</dbReference>
<evidence type="ECO:0000256" key="6">
    <source>
        <dbReference type="SAM" id="MobiDB-lite"/>
    </source>
</evidence>
<dbReference type="EMBL" id="JAQMWT010000360">
    <property type="protein sequence ID" value="KAJ8603123.1"/>
    <property type="molecule type" value="Genomic_DNA"/>
</dbReference>
<dbReference type="InterPro" id="IPR036322">
    <property type="entry name" value="WD40_repeat_dom_sf"/>
</dbReference>
<evidence type="ECO:0000256" key="5">
    <source>
        <dbReference type="PROSITE-ProRule" id="PRU00221"/>
    </source>
</evidence>
<dbReference type="InterPro" id="IPR015943">
    <property type="entry name" value="WD40/YVTN_repeat-like_dom_sf"/>
</dbReference>
<dbReference type="PRINTS" id="PR00320">
    <property type="entry name" value="GPROTEINBRPT"/>
</dbReference>
<keyword evidence="9" id="KW-1185">Reference proteome</keyword>
<protein>
    <recommendedName>
        <fullName evidence="7">U3 small nucleolar RNA-associated protein 13 C-terminal domain-containing protein</fullName>
    </recommendedName>
</protein>
<dbReference type="GO" id="GO:0000480">
    <property type="term" value="P:endonucleolytic cleavage in 5'-ETS of tricistronic rRNA transcript (SSU-rRNA, 5.8S rRNA, LSU-rRNA)"/>
    <property type="evidence" value="ECO:0007669"/>
    <property type="project" value="TreeGrafter"/>
</dbReference>
<feature type="region of interest" description="Disordered" evidence="6">
    <location>
        <begin position="713"/>
        <end position="767"/>
    </location>
</feature>
<dbReference type="Pfam" id="PF00400">
    <property type="entry name" value="WD40"/>
    <property type="match status" value="5"/>
</dbReference>
<dbReference type="PANTHER" id="PTHR19854:SF15">
    <property type="entry name" value="TRANSDUCIN BETA-LIKE PROTEIN 3"/>
    <property type="match status" value="1"/>
</dbReference>
<dbReference type="SUPFAM" id="SSF50978">
    <property type="entry name" value="WD40 repeat-like"/>
    <property type="match status" value="2"/>
</dbReference>
<accession>A0AAD7UEC2</accession>
<feature type="compositionally biased region" description="Low complexity" evidence="6">
    <location>
        <begin position="713"/>
        <end position="726"/>
    </location>
</feature>
<sequence length="767" mass="83356">MKRLEGRERREAFHSAGGGGPCVYYDEGVRFAGLHRGDVWFESVALSEKTRSAGVVDEDIVAVWASSRSVVVATRSLLLRRWVGVEHLTVKAHAGPVRAVTCAEETLVATGSADRTARVFDARQKLACTHNFRHEGVVTCVALKGTELATACETFEVAIWDLASRSKRARVGHEARVSGLSWGPSVVASASHDQTVRLGDRRVETGEALEGVVALSDDRFATAGSKGVVRLWDARGALEVVERVVNGTLSPYVSLAAAGGFLVACTSDAARVLDSEDLGLARELLTSDAEIVACAASAKGLAVATGEIVRILDDDANWDCVARLEGHLDTVLALDAAFGKIATASRDATCRLWDAETLECEATCAGHVDPVGAVALGGPDWLVSASRDRTLKRWRTETAEASVLAHEKDTNHVLVGPVVVTSSLDRTLKLWDPKTLDLKVTLAGHRRGVWMAAFSPNEKTIASCSSDKTIKLWSLVGSCLATLDGHEASVLSIVFVGDQLVSGAADGVIKLWTAATTAPPTCECAVRGGGGKVWSLARSDRGEDAVAIVAASADGRLERWVDVTAHDAEEEFKRRVDVDRREQILRDAMHREDYRAALREAFDLDRPFTAWQAFQKLLFVVERDDDFLSDWTIDRAARCLDFVREWNTDAKKAPVAQRVLGALVDRFGVHDLLRDRPDIRDAIAAYTRRHLDRLDALHRATFLLDAALSHHSLTTTTTTNPSSSPRTTRKRRRKLRPSKTARTRARHASTSVSSQQRNSSIVGSDCI</sequence>
<evidence type="ECO:0000256" key="1">
    <source>
        <dbReference type="ARBA" id="ARBA00004604"/>
    </source>
</evidence>
<dbReference type="PROSITE" id="PS50082">
    <property type="entry name" value="WD_REPEATS_2"/>
    <property type="match status" value="3"/>
</dbReference>
<dbReference type="InterPro" id="IPR019775">
    <property type="entry name" value="WD40_repeat_CS"/>
</dbReference>
<dbReference type="GO" id="GO:0000472">
    <property type="term" value="P:endonucleolytic cleavage to generate mature 5'-end of SSU-rRNA from (SSU-rRNA, 5.8S rRNA, LSU-rRNA)"/>
    <property type="evidence" value="ECO:0007669"/>
    <property type="project" value="TreeGrafter"/>
</dbReference>
<dbReference type="InterPro" id="IPR001680">
    <property type="entry name" value="WD40_rpt"/>
</dbReference>
<dbReference type="GO" id="GO:0032040">
    <property type="term" value="C:small-subunit processome"/>
    <property type="evidence" value="ECO:0007669"/>
    <property type="project" value="InterPro"/>
</dbReference>
<dbReference type="PROSITE" id="PS00678">
    <property type="entry name" value="WD_REPEATS_1"/>
    <property type="match status" value="1"/>
</dbReference>
<feature type="repeat" description="WD" evidence="5">
    <location>
        <begin position="324"/>
        <end position="363"/>
    </location>
</feature>
<dbReference type="GO" id="GO:0030686">
    <property type="term" value="C:90S preribosome"/>
    <property type="evidence" value="ECO:0007669"/>
    <property type="project" value="TreeGrafter"/>
</dbReference>
<dbReference type="CDD" id="cd00200">
    <property type="entry name" value="WD40"/>
    <property type="match status" value="1"/>
</dbReference>
<feature type="repeat" description="WD" evidence="5">
    <location>
        <begin position="442"/>
        <end position="475"/>
    </location>
</feature>
<proteinExistence type="predicted"/>
<keyword evidence="3" id="KW-0677">Repeat</keyword>
<dbReference type="InterPro" id="IPR020472">
    <property type="entry name" value="WD40_PAC1"/>
</dbReference>
<evidence type="ECO:0000313" key="9">
    <source>
        <dbReference type="Proteomes" id="UP001230188"/>
    </source>
</evidence>
<dbReference type="PROSITE" id="PS50294">
    <property type="entry name" value="WD_REPEATS_REGION"/>
    <property type="match status" value="2"/>
</dbReference>
<dbReference type="SMART" id="SM00320">
    <property type="entry name" value="WD40"/>
    <property type="match status" value="10"/>
</dbReference>
<evidence type="ECO:0000313" key="8">
    <source>
        <dbReference type="EMBL" id="KAJ8603123.1"/>
    </source>
</evidence>
<dbReference type="GO" id="GO:0034511">
    <property type="term" value="F:U3 snoRNA binding"/>
    <property type="evidence" value="ECO:0007669"/>
    <property type="project" value="TreeGrafter"/>
</dbReference>
<dbReference type="InterPro" id="IPR013934">
    <property type="entry name" value="Utp13_C"/>
</dbReference>
<comment type="subcellular location">
    <subcellularLocation>
        <location evidence="1">Nucleus</location>
        <location evidence="1">Nucleolus</location>
    </subcellularLocation>
</comment>
<feature type="repeat" description="WD" evidence="5">
    <location>
        <begin position="483"/>
        <end position="512"/>
    </location>
</feature>
<feature type="compositionally biased region" description="Basic residues" evidence="6">
    <location>
        <begin position="727"/>
        <end position="747"/>
    </location>
</feature>
<evidence type="ECO:0000256" key="2">
    <source>
        <dbReference type="ARBA" id="ARBA00022574"/>
    </source>
</evidence>
<keyword evidence="2 5" id="KW-0853">WD repeat</keyword>